<comment type="caution">
    <text evidence="2">The sequence shown here is derived from an EMBL/GenBank/DDBJ whole genome shotgun (WGS) entry which is preliminary data.</text>
</comment>
<keyword evidence="3" id="KW-1185">Reference proteome</keyword>
<sequence length="71" mass="7372">MKPAIKRACLLGTALFSLCASAAQAAGVLVGTWDLRGNGQLAAVYRDGANLQVVEGGSTRNYSFGNVVWSV</sequence>
<dbReference type="Proteomes" id="UP000192513">
    <property type="component" value="Unassembled WGS sequence"/>
</dbReference>
<keyword evidence="1" id="KW-0732">Signal</keyword>
<evidence type="ECO:0000256" key="1">
    <source>
        <dbReference type="SAM" id="SignalP"/>
    </source>
</evidence>
<dbReference type="AlphaFoldDB" id="A0A1X0I004"/>
<feature type="signal peptide" evidence="1">
    <location>
        <begin position="1"/>
        <end position="25"/>
    </location>
</feature>
<reference evidence="2 3" key="1">
    <citation type="submission" date="2017-02" db="EMBL/GenBank/DDBJ databases">
        <title>The new phylogeny of genus Mycobacterium.</title>
        <authorList>
            <person name="Tortoli E."/>
            <person name="Trovato A."/>
            <person name="Cirillo D.M."/>
        </authorList>
    </citation>
    <scope>NUCLEOTIDE SEQUENCE [LARGE SCALE GENOMIC DNA]</scope>
    <source>
        <strain evidence="2 3">DSM 45000</strain>
    </source>
</reference>
<gene>
    <name evidence="2" type="ORF">BST39_28720</name>
</gene>
<feature type="chain" id="PRO_5012439400" evidence="1">
    <location>
        <begin position="26"/>
        <end position="71"/>
    </location>
</feature>
<dbReference type="EMBL" id="MVIE01000128">
    <property type="protein sequence ID" value="ORB32113.1"/>
    <property type="molecule type" value="Genomic_DNA"/>
</dbReference>
<name>A0A1X0I004_9MYCO</name>
<accession>A0A1X0I004</accession>
<protein>
    <submittedName>
        <fullName evidence="2">Uncharacterized protein</fullName>
    </submittedName>
</protein>
<dbReference type="RefSeq" id="WP_169718418.1">
    <property type="nucleotide sequence ID" value="NZ_MVIE01000128.1"/>
</dbReference>
<feature type="non-terminal residue" evidence="2">
    <location>
        <position position="71"/>
    </location>
</feature>
<organism evidence="2 3">
    <name type="scientific">Mycobacterium paraseoulense</name>
    <dbReference type="NCBI Taxonomy" id="590652"/>
    <lineage>
        <taxon>Bacteria</taxon>
        <taxon>Bacillati</taxon>
        <taxon>Actinomycetota</taxon>
        <taxon>Actinomycetes</taxon>
        <taxon>Mycobacteriales</taxon>
        <taxon>Mycobacteriaceae</taxon>
        <taxon>Mycobacterium</taxon>
    </lineage>
</organism>
<evidence type="ECO:0000313" key="2">
    <source>
        <dbReference type="EMBL" id="ORB32113.1"/>
    </source>
</evidence>
<proteinExistence type="predicted"/>
<evidence type="ECO:0000313" key="3">
    <source>
        <dbReference type="Proteomes" id="UP000192513"/>
    </source>
</evidence>